<evidence type="ECO:0000313" key="1">
    <source>
        <dbReference type="EMBL" id="VDP32853.1"/>
    </source>
</evidence>
<sequence length="106" mass="12021">MYPLKSIDSNLYFNDNVNKLIETQHHGYSPVSGANGSFNKSPPPRLLHKNSNISPYENIKCFNNSENSYNQDGQFYSLDSFALQKIPLNRVEFLSLTDSLVSYVAL</sequence>
<organism evidence="1 2">
    <name type="scientific">Schistosoma mattheei</name>
    <dbReference type="NCBI Taxonomy" id="31246"/>
    <lineage>
        <taxon>Eukaryota</taxon>
        <taxon>Metazoa</taxon>
        <taxon>Spiralia</taxon>
        <taxon>Lophotrochozoa</taxon>
        <taxon>Platyhelminthes</taxon>
        <taxon>Trematoda</taxon>
        <taxon>Digenea</taxon>
        <taxon>Strigeidida</taxon>
        <taxon>Schistosomatoidea</taxon>
        <taxon>Schistosomatidae</taxon>
        <taxon>Schistosoma</taxon>
    </lineage>
</organism>
<proteinExistence type="predicted"/>
<name>A0A183NVU2_9TREM</name>
<reference evidence="1 2" key="1">
    <citation type="submission" date="2018-11" db="EMBL/GenBank/DDBJ databases">
        <authorList>
            <consortium name="Pathogen Informatics"/>
        </authorList>
    </citation>
    <scope>NUCLEOTIDE SEQUENCE [LARGE SCALE GENOMIC DNA]</scope>
    <source>
        <strain>Denwood</strain>
        <strain evidence="2">Zambia</strain>
    </source>
</reference>
<dbReference type="EMBL" id="UZAL01027467">
    <property type="protein sequence ID" value="VDP32853.1"/>
    <property type="molecule type" value="Genomic_DNA"/>
</dbReference>
<keyword evidence="2" id="KW-1185">Reference proteome</keyword>
<dbReference type="AlphaFoldDB" id="A0A183NVU2"/>
<protein>
    <submittedName>
        <fullName evidence="1">Uncharacterized protein</fullName>
    </submittedName>
</protein>
<dbReference type="Proteomes" id="UP000269396">
    <property type="component" value="Unassembled WGS sequence"/>
</dbReference>
<evidence type="ECO:0000313" key="2">
    <source>
        <dbReference type="Proteomes" id="UP000269396"/>
    </source>
</evidence>
<accession>A0A183NVU2</accession>
<gene>
    <name evidence="1" type="ORF">SMTD_LOCUS6228</name>
</gene>